<dbReference type="PANTHER" id="PTHR35869">
    <property type="entry name" value="OUTER-MEMBRANE LIPOPROTEIN CARRIER PROTEIN"/>
    <property type="match status" value="1"/>
</dbReference>
<dbReference type="CDD" id="cd16325">
    <property type="entry name" value="LolA"/>
    <property type="match status" value="1"/>
</dbReference>
<dbReference type="EMBL" id="UOGE01000071">
    <property type="protein sequence ID" value="VAX22022.1"/>
    <property type="molecule type" value="Genomic_DNA"/>
</dbReference>
<proteinExistence type="predicted"/>
<dbReference type="EC" id="3.2.1.23" evidence="1"/>
<organism evidence="1">
    <name type="scientific">hydrothermal vent metagenome</name>
    <dbReference type="NCBI Taxonomy" id="652676"/>
    <lineage>
        <taxon>unclassified sequences</taxon>
        <taxon>metagenomes</taxon>
        <taxon>ecological metagenomes</taxon>
    </lineage>
</organism>
<keyword evidence="1" id="KW-0378">Hydrolase</keyword>
<protein>
    <submittedName>
        <fullName evidence="1">Beta-galactosidase</fullName>
        <ecNumber evidence="1">3.2.1.23</ecNumber>
    </submittedName>
</protein>
<dbReference type="Gene3D" id="2.50.20.10">
    <property type="entry name" value="Lipoprotein localisation LolA/LolB/LppX"/>
    <property type="match status" value="1"/>
</dbReference>
<dbReference type="GO" id="GO:0004565">
    <property type="term" value="F:beta-galactosidase activity"/>
    <property type="evidence" value="ECO:0007669"/>
    <property type="project" value="UniProtKB-EC"/>
</dbReference>
<evidence type="ECO:0000313" key="1">
    <source>
        <dbReference type="EMBL" id="VAX22022.1"/>
    </source>
</evidence>
<sequence length="199" mass="22251">MKFLLFAIFLISGATGGGSLETLHLKLKEVKSISATFVQTQNIKEFKNPVISKGKFYFRAPALLLWETDEPFRHVMLIKNSTITIHYPDIGHTETRELSKDAVSKAVAHSISSFFKGDLEAIRDIYEVNPIQNGKDSVTLQLTPKSIFEARVTRSVILRFASNHIKAIEINGKDGGRTTIEFTNVIVNPALDDNVFTIK</sequence>
<name>A0A3B1C1P1_9ZZZZ</name>
<accession>A0A3B1C1P1</accession>
<dbReference type="AlphaFoldDB" id="A0A3B1C1P1"/>
<keyword evidence="1" id="KW-0326">Glycosidase</keyword>
<reference evidence="1" key="1">
    <citation type="submission" date="2018-06" db="EMBL/GenBank/DDBJ databases">
        <authorList>
            <person name="Zhirakovskaya E."/>
        </authorList>
    </citation>
    <scope>NUCLEOTIDE SEQUENCE</scope>
</reference>
<dbReference type="SUPFAM" id="SSF89392">
    <property type="entry name" value="Prokaryotic lipoproteins and lipoprotein localization factors"/>
    <property type="match status" value="1"/>
</dbReference>
<dbReference type="InterPro" id="IPR029046">
    <property type="entry name" value="LolA/LolB/LppX"/>
</dbReference>
<dbReference type="InterPro" id="IPR004564">
    <property type="entry name" value="OM_lipoprot_carrier_LolA-like"/>
</dbReference>
<gene>
    <name evidence="1" type="ORF">MNBD_NITROSPINAE02-1085</name>
</gene>
<dbReference type="PANTHER" id="PTHR35869:SF1">
    <property type="entry name" value="OUTER-MEMBRANE LIPOPROTEIN CARRIER PROTEIN"/>
    <property type="match status" value="1"/>
</dbReference>
<dbReference type="Pfam" id="PF03548">
    <property type="entry name" value="LolA"/>
    <property type="match status" value="1"/>
</dbReference>